<sequence length="655" mass="76240">MYLLPNCIDDLKYSDFWKNTEEPSLNKFLSFRLHQNNLEESEVEHRRYKDELKSISNYYDEESEIGKKVLIWKQKFKASINLFVDLTLCHRQLPLLVAYWQGKGCLLVGVLVYSVFVLCCHKLPCWLLTGSGKEVKLFWELQVKKQDILKEIRLLEERCKLLEKEQTEMENKMCLEQTQHILHATRETVDQGLSLQRSIVEKLKKRVLDEPYASCEPSKRRSKVTNSDIIAESHSESNAETDITEDSDIIAGSHSESNAKTNITEDSEIIAGSHSESNEETDTEVINITEDNAEIESLTQNERDIRKKLLEVLDTIQDKERKSKEDHMSSVYLNNILDLSDLKTRRRVENSLNEDQHAWLNTILKKQTSDQTEAFKQYVGQFNERVCNRKQIPTLVRKSFILDRFDSYYYEDYDIAHQILEHCATRLEAHISYESKSFNLERTFAIDTVIYILNRLFKFHQDVLDSGWIELTTPHTKKHKFDGLFKVIRTNLKNQVIIVVEFSSGRKASLTKEHNDHVKLCRNAMRTLNAILQTIPREKARIYLVQFVNSYLKIEYMIRPLPSVYLLNCFMCTKVPETFDDFEKFSKDMAELINWQADVLFTTKEINKIPYIAGNNNVCTTPLEDTPKKDKKVIKKANDSYPGSPCPGSPSSPLI</sequence>
<comment type="caution">
    <text evidence="1">The sequence shown here is derived from an EMBL/GenBank/DDBJ whole genome shotgun (WGS) entry which is preliminary data.</text>
</comment>
<gene>
    <name evidence="1" type="ORF">DHETER_LOCUS7494</name>
</gene>
<accession>A0ACA9MQD6</accession>
<keyword evidence="2" id="KW-1185">Reference proteome</keyword>
<evidence type="ECO:0000313" key="2">
    <source>
        <dbReference type="Proteomes" id="UP000789702"/>
    </source>
</evidence>
<reference evidence="1" key="1">
    <citation type="submission" date="2021-06" db="EMBL/GenBank/DDBJ databases">
        <authorList>
            <person name="Kallberg Y."/>
            <person name="Tangrot J."/>
            <person name="Rosling A."/>
        </authorList>
    </citation>
    <scope>NUCLEOTIDE SEQUENCE</scope>
    <source>
        <strain evidence="1">IL203A</strain>
    </source>
</reference>
<dbReference type="Proteomes" id="UP000789702">
    <property type="component" value="Unassembled WGS sequence"/>
</dbReference>
<dbReference type="EMBL" id="CAJVPU010010632">
    <property type="protein sequence ID" value="CAG8607423.1"/>
    <property type="molecule type" value="Genomic_DNA"/>
</dbReference>
<protein>
    <submittedName>
        <fullName evidence="1">318_t:CDS:1</fullName>
    </submittedName>
</protein>
<evidence type="ECO:0000313" key="1">
    <source>
        <dbReference type="EMBL" id="CAG8607423.1"/>
    </source>
</evidence>
<name>A0ACA9MQD6_9GLOM</name>
<organism evidence="1 2">
    <name type="scientific">Dentiscutata heterogama</name>
    <dbReference type="NCBI Taxonomy" id="1316150"/>
    <lineage>
        <taxon>Eukaryota</taxon>
        <taxon>Fungi</taxon>
        <taxon>Fungi incertae sedis</taxon>
        <taxon>Mucoromycota</taxon>
        <taxon>Glomeromycotina</taxon>
        <taxon>Glomeromycetes</taxon>
        <taxon>Diversisporales</taxon>
        <taxon>Gigasporaceae</taxon>
        <taxon>Dentiscutata</taxon>
    </lineage>
</organism>
<proteinExistence type="predicted"/>